<proteinExistence type="predicted"/>
<evidence type="ECO:0000259" key="2">
    <source>
        <dbReference type="Pfam" id="PF12166"/>
    </source>
</evidence>
<gene>
    <name evidence="3" type="ORF">GSOID_T00005899001</name>
</gene>
<dbReference type="OrthoDB" id="303066at2759"/>
<dbReference type="AlphaFoldDB" id="E4WT51"/>
<evidence type="ECO:0000313" key="4">
    <source>
        <dbReference type="Proteomes" id="UP000001307"/>
    </source>
</evidence>
<organism evidence="3">
    <name type="scientific">Oikopleura dioica</name>
    <name type="common">Tunicate</name>
    <dbReference type="NCBI Taxonomy" id="34765"/>
    <lineage>
        <taxon>Eukaryota</taxon>
        <taxon>Metazoa</taxon>
        <taxon>Chordata</taxon>
        <taxon>Tunicata</taxon>
        <taxon>Appendicularia</taxon>
        <taxon>Copelata</taxon>
        <taxon>Oikopleuridae</taxon>
        <taxon>Oikopleura</taxon>
    </lineage>
</organism>
<dbReference type="EMBL" id="FN653016">
    <property type="protein sequence ID" value="CBY06831.1"/>
    <property type="molecule type" value="Genomic_DNA"/>
</dbReference>
<keyword evidence="1" id="KW-1133">Transmembrane helix</keyword>
<accession>E4WT51</accession>
<keyword evidence="1" id="KW-0472">Membrane</keyword>
<dbReference type="InterPro" id="IPR031334">
    <property type="entry name" value="Piezo_cap_dom"/>
</dbReference>
<reference evidence="3" key="1">
    <citation type="journal article" date="2010" name="Science">
        <title>Plasticity of animal genome architecture unmasked by rapid evolution of a pelagic tunicate.</title>
        <authorList>
            <person name="Denoeud F."/>
            <person name="Henriet S."/>
            <person name="Mungpakdee S."/>
            <person name="Aury J.M."/>
            <person name="Da Silva C."/>
            <person name="Brinkmann H."/>
            <person name="Mikhaleva J."/>
            <person name="Olsen L.C."/>
            <person name="Jubin C."/>
            <person name="Canestro C."/>
            <person name="Bouquet J.M."/>
            <person name="Danks G."/>
            <person name="Poulain J."/>
            <person name="Campsteijn C."/>
            <person name="Adamski M."/>
            <person name="Cross I."/>
            <person name="Yadetie F."/>
            <person name="Muffato M."/>
            <person name="Louis A."/>
            <person name="Butcher S."/>
            <person name="Tsagkogeorga G."/>
            <person name="Konrad A."/>
            <person name="Singh S."/>
            <person name="Jensen M.F."/>
            <person name="Cong E.H."/>
            <person name="Eikeseth-Otteraa H."/>
            <person name="Noel B."/>
            <person name="Anthouard V."/>
            <person name="Porcel B.M."/>
            <person name="Kachouri-Lafond R."/>
            <person name="Nishino A."/>
            <person name="Ugolini M."/>
            <person name="Chourrout P."/>
            <person name="Nishida H."/>
            <person name="Aasland R."/>
            <person name="Huzurbazar S."/>
            <person name="Westhof E."/>
            <person name="Delsuc F."/>
            <person name="Lehrach H."/>
            <person name="Reinhardt R."/>
            <person name="Weissenbach J."/>
            <person name="Roy S.W."/>
            <person name="Artiguenave F."/>
            <person name="Postlethwait J.H."/>
            <person name="Manak J.R."/>
            <person name="Thompson E.M."/>
            <person name="Jaillon O."/>
            <person name="Du Pasquier L."/>
            <person name="Boudinot P."/>
            <person name="Liberles D.A."/>
            <person name="Volff J.N."/>
            <person name="Philippe H."/>
            <person name="Lenhard B."/>
            <person name="Roest Crollius H."/>
            <person name="Wincker P."/>
            <person name="Chourrout D."/>
        </authorList>
    </citation>
    <scope>NUCLEOTIDE SEQUENCE [LARGE SCALE GENOMIC DNA]</scope>
</reference>
<evidence type="ECO:0000256" key="1">
    <source>
        <dbReference type="SAM" id="Phobius"/>
    </source>
</evidence>
<dbReference type="Proteomes" id="UP000001307">
    <property type="component" value="Unassembled WGS sequence"/>
</dbReference>
<evidence type="ECO:0000313" key="3">
    <source>
        <dbReference type="EMBL" id="CBY06831.1"/>
    </source>
</evidence>
<sequence length="133" mass="15450">MTTLGKLIPTDPESDDLVDELIIISDKTGPESLAWLTGYGVIGLYLSVVLLAGRYTRAIFQYDGAYIMFHEYPNVDELLQLCSDIYLVRELKEWKLEEDLMAKLIYLYRSPETMLRVTKLRPYKPKLKQIKQD</sequence>
<dbReference type="PANTHER" id="PTHR47049:SF2">
    <property type="entry name" value="PIEZO-TYPE MECHANOSENSITIVE ION CHANNEL HOMOLOG"/>
    <property type="match status" value="1"/>
</dbReference>
<dbReference type="GO" id="GO:0016020">
    <property type="term" value="C:membrane"/>
    <property type="evidence" value="ECO:0007669"/>
    <property type="project" value="InterPro"/>
</dbReference>
<feature type="domain" description="Piezo non-specific cation channel cap" evidence="2">
    <location>
        <begin position="20"/>
        <end position="119"/>
    </location>
</feature>
<dbReference type="InterPro" id="IPR027272">
    <property type="entry name" value="Piezo"/>
</dbReference>
<name>E4WT51_OIKDI</name>
<dbReference type="PANTHER" id="PTHR47049">
    <property type="entry name" value="PIEZO-TYPE MECHANOSENSITIVE ION CHANNEL HOMOLOG"/>
    <property type="match status" value="1"/>
</dbReference>
<protein>
    <recommendedName>
        <fullName evidence="2">Piezo non-specific cation channel cap domain-containing protein</fullName>
    </recommendedName>
</protein>
<dbReference type="Pfam" id="PF12166">
    <property type="entry name" value="Piezo_cap"/>
    <property type="match status" value="1"/>
</dbReference>
<feature type="transmembrane region" description="Helical" evidence="1">
    <location>
        <begin position="33"/>
        <end position="52"/>
    </location>
</feature>
<keyword evidence="1" id="KW-0812">Transmembrane</keyword>
<dbReference type="GO" id="GO:0008381">
    <property type="term" value="F:mechanosensitive monoatomic ion channel activity"/>
    <property type="evidence" value="ECO:0007669"/>
    <property type="project" value="InterPro"/>
</dbReference>
<dbReference type="InParanoid" id="E4WT51"/>
<keyword evidence="4" id="KW-1185">Reference proteome</keyword>